<dbReference type="EMBL" id="CAEZZW010000008">
    <property type="protein sequence ID" value="CAB4787311.1"/>
    <property type="molecule type" value="Genomic_DNA"/>
</dbReference>
<keyword evidence="1" id="KW-0472">Membrane</keyword>
<dbReference type="EMBL" id="CAESAE010000007">
    <property type="protein sequence ID" value="CAB4343379.1"/>
    <property type="molecule type" value="Genomic_DNA"/>
</dbReference>
<accession>A0A6J6SFP2</accession>
<evidence type="ECO:0000313" key="6">
    <source>
        <dbReference type="EMBL" id="CAB4833068.1"/>
    </source>
</evidence>
<feature type="transmembrane region" description="Helical" evidence="1">
    <location>
        <begin position="82"/>
        <end position="99"/>
    </location>
</feature>
<evidence type="ECO:0000313" key="3">
    <source>
        <dbReference type="EMBL" id="CAB4699505.1"/>
    </source>
</evidence>
<evidence type="ECO:0000313" key="4">
    <source>
        <dbReference type="EMBL" id="CAB4733553.1"/>
    </source>
</evidence>
<sequence length="468" mass="51944">MKEKFELFKQSVTGRWCVSVISAAPLIPLGFAFALERESVLAPGRTGQQIMICVAGDLVGYFYLFVMQMVFLRTRYQKAQNFWLCVFIWSSTGLVRGLLADFYAHSVLNLPSHLAPRMINSAAFTGCSLLLAAFYFGTISQRRVKNHALNSLNGLLEIDSSQIEESHIQARKQAISGFQSALEPRIKQLQTLASGIEKLGTTQELNDAIARLKVQTQQLDWQLKSEVSKMEKNSFTTMQARENVLTRSPYMKGAFPSILSVRTSFVVLLLGGVVGQAFRNSLAGILVAIISSLLIITFLAASREVLRRFKSPIDSWIFPFVYLGVFGIQYFYSSFTAHPQFHLHAPYNPWYSGVKTIVGVYIASLISTLLAQQEDVFIRLAKKNQTRLIHDKANEVAAQDMTRVVVATNFGEIQGKVSGVIFALNLLTNSAEGGGFKPELTGYIANANALLTDAISDIRHLGVKEYSN</sequence>
<evidence type="ECO:0000313" key="5">
    <source>
        <dbReference type="EMBL" id="CAB4787311.1"/>
    </source>
</evidence>
<evidence type="ECO:0000313" key="2">
    <source>
        <dbReference type="EMBL" id="CAB4343379.1"/>
    </source>
</evidence>
<feature type="transmembrane region" description="Helical" evidence="1">
    <location>
        <begin position="12"/>
        <end position="35"/>
    </location>
</feature>
<name>A0A6J6SFP2_9ZZZZ</name>
<feature type="transmembrane region" description="Helical" evidence="1">
    <location>
        <begin position="119"/>
        <end position="137"/>
    </location>
</feature>
<evidence type="ECO:0000313" key="9">
    <source>
        <dbReference type="EMBL" id="CAB4974793.1"/>
    </source>
</evidence>
<protein>
    <submittedName>
        <fullName evidence="4">Unannotated protein</fullName>
    </submittedName>
</protein>
<keyword evidence="1" id="KW-0812">Transmembrane</keyword>
<keyword evidence="1" id="KW-1133">Transmembrane helix</keyword>
<feature type="transmembrane region" description="Helical" evidence="1">
    <location>
        <begin position="281"/>
        <end position="301"/>
    </location>
</feature>
<dbReference type="EMBL" id="CAEZXO010000007">
    <property type="protein sequence ID" value="CAB4699505.1"/>
    <property type="molecule type" value="Genomic_DNA"/>
</dbReference>
<proteinExistence type="predicted"/>
<reference evidence="4" key="1">
    <citation type="submission" date="2020-05" db="EMBL/GenBank/DDBJ databases">
        <authorList>
            <person name="Chiriac C."/>
            <person name="Salcher M."/>
            <person name="Ghai R."/>
            <person name="Kavagutti S V."/>
        </authorList>
    </citation>
    <scope>NUCLEOTIDE SEQUENCE</scope>
</reference>
<dbReference type="AlphaFoldDB" id="A0A6J6SFP2"/>
<feature type="transmembrane region" description="Helical" evidence="1">
    <location>
        <begin position="47"/>
        <end position="70"/>
    </location>
</feature>
<evidence type="ECO:0000313" key="10">
    <source>
        <dbReference type="EMBL" id="CAB5073821.1"/>
    </source>
</evidence>
<feature type="transmembrane region" description="Helical" evidence="1">
    <location>
        <begin position="352"/>
        <end position="371"/>
    </location>
</feature>
<dbReference type="EMBL" id="CAFBQX010000005">
    <property type="protein sequence ID" value="CAB5073821.1"/>
    <property type="molecule type" value="Genomic_DNA"/>
</dbReference>
<evidence type="ECO:0000313" key="8">
    <source>
        <dbReference type="EMBL" id="CAB4952615.1"/>
    </source>
</evidence>
<evidence type="ECO:0000256" key="1">
    <source>
        <dbReference type="SAM" id="Phobius"/>
    </source>
</evidence>
<dbReference type="EMBL" id="CAEZYM010000019">
    <property type="protein sequence ID" value="CAB4733553.1"/>
    <property type="molecule type" value="Genomic_DNA"/>
</dbReference>
<dbReference type="EMBL" id="CAFBNH010000008">
    <property type="protein sequence ID" value="CAB4952615.1"/>
    <property type="molecule type" value="Genomic_DNA"/>
</dbReference>
<feature type="transmembrane region" description="Helical" evidence="1">
    <location>
        <begin position="313"/>
        <end position="332"/>
    </location>
</feature>
<dbReference type="EMBL" id="CAFBOC010000006">
    <property type="protein sequence ID" value="CAB4974793.1"/>
    <property type="molecule type" value="Genomic_DNA"/>
</dbReference>
<dbReference type="EMBL" id="CAFBLD010000009">
    <property type="protein sequence ID" value="CAB4875631.1"/>
    <property type="molecule type" value="Genomic_DNA"/>
</dbReference>
<dbReference type="EMBL" id="CAFABH010000037">
    <property type="protein sequence ID" value="CAB4833068.1"/>
    <property type="molecule type" value="Genomic_DNA"/>
</dbReference>
<organism evidence="4">
    <name type="scientific">freshwater metagenome</name>
    <dbReference type="NCBI Taxonomy" id="449393"/>
    <lineage>
        <taxon>unclassified sequences</taxon>
        <taxon>metagenomes</taxon>
        <taxon>ecological metagenomes</taxon>
    </lineage>
</organism>
<gene>
    <name evidence="3" type="ORF">UFOPK2510_01231</name>
    <name evidence="4" type="ORF">UFOPK2718_01427</name>
    <name evidence="5" type="ORF">UFOPK2936_01383</name>
    <name evidence="6" type="ORF">UFOPK3174_01428</name>
    <name evidence="7" type="ORF">UFOPK3328_01336</name>
    <name evidence="8" type="ORF">UFOPK3779_01322</name>
    <name evidence="9" type="ORF">UFOPK3913_00733</name>
    <name evidence="2" type="ORF">UFOPK4107_01250</name>
    <name evidence="10" type="ORF">UFOPK4403_00997</name>
</gene>
<evidence type="ECO:0000313" key="7">
    <source>
        <dbReference type="EMBL" id="CAB4875631.1"/>
    </source>
</evidence>
<feature type="transmembrane region" description="Helical" evidence="1">
    <location>
        <begin position="254"/>
        <end position="275"/>
    </location>
</feature>